<dbReference type="Proteomes" id="UP000235464">
    <property type="component" value="Chromosome I"/>
</dbReference>
<name>A0A2N9B580_STRCX</name>
<dbReference type="OrthoDB" id="3692231at2"/>
<dbReference type="EMBL" id="LT963352">
    <property type="protein sequence ID" value="SOR78496.1"/>
    <property type="molecule type" value="Genomic_DNA"/>
</dbReference>
<proteinExistence type="predicted"/>
<sequence>MEQREIMQKVVGMLTEALEVRRQVRENPGGQVALTGAVSALLAETLPRIRLPADAGGRAAADLIAEELGPTLVSIANCFSFAFVQLAEVHDEGRTDISAADVLRGISLRFANEAEQ</sequence>
<accession>A0A2N9B580</accession>
<gene>
    <name evidence="1" type="ORF">SCNRRL3882_1963</name>
</gene>
<evidence type="ECO:0000313" key="2">
    <source>
        <dbReference type="Proteomes" id="UP000235464"/>
    </source>
</evidence>
<dbReference type="AlphaFoldDB" id="A0A2N9B580"/>
<evidence type="ECO:0000313" key="1">
    <source>
        <dbReference type="EMBL" id="SOR78496.1"/>
    </source>
</evidence>
<reference evidence="2" key="1">
    <citation type="submission" date="2017-11" db="EMBL/GenBank/DDBJ databases">
        <authorList>
            <person name="Wibberg D."/>
        </authorList>
    </citation>
    <scope>NUCLEOTIDE SEQUENCE [LARGE SCALE GENOMIC DNA]</scope>
</reference>
<protein>
    <submittedName>
        <fullName evidence="1">Uncharacterized protein</fullName>
    </submittedName>
</protein>
<dbReference type="RefSeq" id="WP_010035112.1">
    <property type="nucleotide sequence ID" value="NZ_LT962942.1"/>
</dbReference>
<keyword evidence="2" id="KW-1185">Reference proteome</keyword>
<organism evidence="1 2">
    <name type="scientific">Streptomyces chartreusis NRRL 3882</name>
    <dbReference type="NCBI Taxonomy" id="1079985"/>
    <lineage>
        <taxon>Bacteria</taxon>
        <taxon>Bacillati</taxon>
        <taxon>Actinomycetota</taxon>
        <taxon>Actinomycetes</taxon>
        <taxon>Kitasatosporales</taxon>
        <taxon>Streptomycetaceae</taxon>
        <taxon>Streptomyces</taxon>
    </lineage>
</organism>